<keyword evidence="1" id="KW-0732">Signal</keyword>
<dbReference type="Proteomes" id="UP000663891">
    <property type="component" value="Unassembled WGS sequence"/>
</dbReference>
<comment type="caution">
    <text evidence="2">The sequence shown here is derived from an EMBL/GenBank/DDBJ whole genome shotgun (WGS) entry which is preliminary data.</text>
</comment>
<protein>
    <submittedName>
        <fullName evidence="2">Uncharacterized protein</fullName>
    </submittedName>
</protein>
<accession>A0A815BJJ8</accession>
<feature type="signal peptide" evidence="1">
    <location>
        <begin position="1"/>
        <end position="17"/>
    </location>
</feature>
<dbReference type="AlphaFoldDB" id="A0A815BJJ8"/>
<evidence type="ECO:0000256" key="1">
    <source>
        <dbReference type="SAM" id="SignalP"/>
    </source>
</evidence>
<evidence type="ECO:0000313" key="3">
    <source>
        <dbReference type="Proteomes" id="UP000663891"/>
    </source>
</evidence>
<proteinExistence type="predicted"/>
<gene>
    <name evidence="2" type="ORF">VCS650_LOCUS29449</name>
</gene>
<dbReference type="OrthoDB" id="10132646at2759"/>
<evidence type="ECO:0000313" key="2">
    <source>
        <dbReference type="EMBL" id="CAF1271480.1"/>
    </source>
</evidence>
<dbReference type="EMBL" id="CAJNON010000455">
    <property type="protein sequence ID" value="CAF1271480.1"/>
    <property type="molecule type" value="Genomic_DNA"/>
</dbReference>
<feature type="chain" id="PRO_5032934134" evidence="1">
    <location>
        <begin position="18"/>
        <end position="393"/>
    </location>
</feature>
<organism evidence="2 3">
    <name type="scientific">Adineta steineri</name>
    <dbReference type="NCBI Taxonomy" id="433720"/>
    <lineage>
        <taxon>Eukaryota</taxon>
        <taxon>Metazoa</taxon>
        <taxon>Spiralia</taxon>
        <taxon>Gnathifera</taxon>
        <taxon>Rotifera</taxon>
        <taxon>Eurotatoria</taxon>
        <taxon>Bdelloidea</taxon>
        <taxon>Adinetida</taxon>
        <taxon>Adinetidae</taxon>
        <taxon>Adineta</taxon>
    </lineage>
</organism>
<name>A0A815BJJ8_9BILA</name>
<sequence>MALHLLALGALGAGVAAVGAVGLGAAVAYKVGSAFGTTVEQMYERQPMDSYYNQQQYPQYSQQQYYQYQEPSRHHHHHKEKLVTRDDTDEVLDKELMKAHENLTDSLENAVLENATISKDEITTAPILPSSISEKDESDDVSDVTTDSIDETTKSYALNVADRIWSSVKTDIDSVLSDSWNRTTISDSEDISADDELDYATPDETIPDINYTKTKSRSASAEFFVSFSQGINYNEYDDNTDNDIDDDIDDEIVCSIHHEDHQPTTRSNNVTHYADVLAGKLLESAVDSSIKEISKLSKEIPVPNNNTILNTTAGYISDAHQDSFILSADPITMEENIILNVSKTDTIMPTSDDKSFLTEIKPSERQLSLDTIYNNDSISQSRIQPTRSPNAKN</sequence>
<reference evidence="2" key="1">
    <citation type="submission" date="2021-02" db="EMBL/GenBank/DDBJ databases">
        <authorList>
            <person name="Nowell W R."/>
        </authorList>
    </citation>
    <scope>NUCLEOTIDE SEQUENCE</scope>
</reference>